<dbReference type="InterPro" id="IPR051706">
    <property type="entry name" value="Glycosyltransferase_domain"/>
</dbReference>
<comment type="caution">
    <text evidence="2">The sequence shown here is derived from an EMBL/GenBank/DDBJ whole genome shotgun (WGS) entry which is preliminary data.</text>
</comment>
<dbReference type="GO" id="GO:0000030">
    <property type="term" value="F:mannosyltransferase activity"/>
    <property type="evidence" value="ECO:0007669"/>
    <property type="project" value="TreeGrafter"/>
</dbReference>
<dbReference type="Pfam" id="PF04488">
    <property type="entry name" value="Gly_transf_sug"/>
    <property type="match status" value="1"/>
</dbReference>
<proteinExistence type="predicted"/>
<evidence type="ECO:0000313" key="3">
    <source>
        <dbReference type="Proteomes" id="UP001054902"/>
    </source>
</evidence>
<dbReference type="EMBL" id="BLLK01000019">
    <property type="protein sequence ID" value="GFH44011.1"/>
    <property type="molecule type" value="Genomic_DNA"/>
</dbReference>
<name>A0AAD3GYR3_9STRA</name>
<sequence length="651" mass="73831">MATVSMSKSYFVMLIILSVFGLFKISSVVNEALIVTTTSRTYTSIHNYNGTSLKTLISSESLKKMTQAYTYSQKDVSSCPEGLVLFQDKIVETNENTTSTNSRIPNTIHFFAKSKCLPQKIHENLQTYIEMIQDYSIILHDLQEISTHLSKPRKDLPFVINAYKCAFTHEAILDLARFVFLYDYGGISIDINQLPAPGFINFANGNMRSAQDEYYIELENDASFIAAIPRHVNVYINLQLSIANQYHQFAFNATSDYWYHGGRNSIYSLPLLKDYVEDVNTDMNSPLVEKKQLQGFNPSTVIYSSRIPQGFLTSTNITKEDRTYIEFGNVFDTNGRDEDVKQCVDFTNDSFHVDLQDLIQVAGGANVTNATCSNNLTYQNNFFTNDVNKVTRKIPKILHMTSKNRCFTKAFAENIKQWIQPGYSFVLHDDEAVDRLFHNYEWNEFPLLKHVLTCLTGGAMKADLWRYLALWKWGGVYTDIDNTPGTEWFKDGTFIDDNMDAVFEVERGGYPSQYFYAISPRHPASYFMVSTAIARIIFNEKPMKRMGLIPYLTGPGTLKSALILSFGGNGYPPAGEYIGKSNRSMTMLGSAKDARQSKYVGRCIVRDANKGDEAAMDMPHYLNKIGKQGKPNYTCRVQIMKDSKSFLASVQ</sequence>
<dbReference type="InterPro" id="IPR007577">
    <property type="entry name" value="GlycoTrfase_DXD_sugar-bd_CS"/>
</dbReference>
<evidence type="ECO:0000256" key="1">
    <source>
        <dbReference type="ARBA" id="ARBA00022679"/>
    </source>
</evidence>
<organism evidence="2 3">
    <name type="scientific">Chaetoceros tenuissimus</name>
    <dbReference type="NCBI Taxonomy" id="426638"/>
    <lineage>
        <taxon>Eukaryota</taxon>
        <taxon>Sar</taxon>
        <taxon>Stramenopiles</taxon>
        <taxon>Ochrophyta</taxon>
        <taxon>Bacillariophyta</taxon>
        <taxon>Coscinodiscophyceae</taxon>
        <taxon>Chaetocerotophycidae</taxon>
        <taxon>Chaetocerotales</taxon>
        <taxon>Chaetocerotaceae</taxon>
        <taxon>Chaetoceros</taxon>
    </lineage>
</organism>
<dbReference type="SUPFAM" id="SSF53448">
    <property type="entry name" value="Nucleotide-diphospho-sugar transferases"/>
    <property type="match status" value="2"/>
</dbReference>
<reference evidence="2 3" key="1">
    <citation type="journal article" date="2021" name="Sci. Rep.">
        <title>The genome of the diatom Chaetoceros tenuissimus carries an ancient integrated fragment of an extant virus.</title>
        <authorList>
            <person name="Hongo Y."/>
            <person name="Kimura K."/>
            <person name="Takaki Y."/>
            <person name="Yoshida Y."/>
            <person name="Baba S."/>
            <person name="Kobayashi G."/>
            <person name="Nagasaki K."/>
            <person name="Hano T."/>
            <person name="Tomaru Y."/>
        </authorList>
    </citation>
    <scope>NUCLEOTIDE SEQUENCE [LARGE SCALE GENOMIC DNA]</scope>
    <source>
        <strain evidence="2 3">NIES-3715</strain>
    </source>
</reference>
<protein>
    <submittedName>
        <fullName evidence="2">Uncharacterized protein</fullName>
    </submittedName>
</protein>
<dbReference type="GO" id="GO:0016020">
    <property type="term" value="C:membrane"/>
    <property type="evidence" value="ECO:0007669"/>
    <property type="project" value="GOC"/>
</dbReference>
<dbReference type="Gene3D" id="3.90.550.20">
    <property type="match status" value="1"/>
</dbReference>
<dbReference type="Proteomes" id="UP001054902">
    <property type="component" value="Unassembled WGS sequence"/>
</dbReference>
<dbReference type="GO" id="GO:0051999">
    <property type="term" value="P:mannosyl-inositol phosphorylceramide biosynthetic process"/>
    <property type="evidence" value="ECO:0007669"/>
    <property type="project" value="TreeGrafter"/>
</dbReference>
<dbReference type="InterPro" id="IPR029044">
    <property type="entry name" value="Nucleotide-diphossugar_trans"/>
</dbReference>
<keyword evidence="3" id="KW-1185">Reference proteome</keyword>
<evidence type="ECO:0000313" key="2">
    <source>
        <dbReference type="EMBL" id="GFH44011.1"/>
    </source>
</evidence>
<accession>A0AAD3GYR3</accession>
<dbReference type="AlphaFoldDB" id="A0AAD3GYR3"/>
<gene>
    <name evidence="2" type="ORF">CTEN210_00485</name>
</gene>
<dbReference type="PANTHER" id="PTHR32385:SF15">
    <property type="entry name" value="INOSITOL PHOSPHOCERAMIDE MANNOSYLTRANSFERASE 1"/>
    <property type="match status" value="1"/>
</dbReference>
<dbReference type="PANTHER" id="PTHR32385">
    <property type="entry name" value="MANNOSYL PHOSPHORYLINOSITOL CERAMIDE SYNTHASE"/>
    <property type="match status" value="1"/>
</dbReference>
<keyword evidence="1" id="KW-0808">Transferase</keyword>